<sequence length="625" mass="72232">MAGRREGIPATGDNREQEEVEENAALSPRTSTVCFLAVEDSLGDLHEKFDRVMDTLETLTRRMDGLPALARIEANANNDRNDGNRGGRRARRNFRNLPNQRNDQRKRPMENPLRYADNDSMEEYEAWQNGQECDSSSSDEQGNIWNDNRDMQMRQVYRGHEAQREVHHDYKMKIDLPTYKGKHDLESFLDWIENTENFFNYMDTFDRKKVHLVALKLRGGASAWWDQVEINRQRYGKPPICSWEKMKKLMKARFLPPNYEQTLYNQYQNCRQGSKSVAEYIKEFHKLSARTNLKTVEEMMAARLRNTNRKTTWETDFSKKQSYSNKTNEQPSTSVAEKSKDVEAQEATKKKENAGKGKVQNNYNRPSLGKCFRCDQTSYLSNTCPQRKTIALAEEEYDSARDDSKTVEEETKCTINGKVCDVIIDSGSSENFIAKTLVTTLNLKAETHPNPFKIGWVNKGGETLVSEICTVPLSIGSGYKDQIICDVIDMDVCHLLLGRPWQHDTQTLHKGRENTYEFYWMGKKIVLLPLSKNNGAKHMKTKGQLFTTVGGKKLISERERDILRLVVVDKSIGEQRGIMEPELQQLLAEFPHLKKEPHGLPRLRDIQHQIDLIPEHLCRIWPTIE</sequence>
<evidence type="ECO:0000259" key="2">
    <source>
        <dbReference type="Pfam" id="PF03732"/>
    </source>
</evidence>
<feature type="compositionally biased region" description="Basic and acidic residues" evidence="1">
    <location>
        <begin position="1"/>
        <end position="17"/>
    </location>
</feature>
<comment type="caution">
    <text evidence="3">The sequence shown here is derived from an EMBL/GenBank/DDBJ whole genome shotgun (WGS) entry which is preliminary data.</text>
</comment>
<dbReference type="PANTHER" id="PTHR35046:SF18">
    <property type="entry name" value="RNA-DIRECTED DNA POLYMERASE"/>
    <property type="match status" value="1"/>
</dbReference>
<dbReference type="AlphaFoldDB" id="A0A5D3CJ99"/>
<keyword evidence="3" id="KW-0548">Nucleotidyltransferase</keyword>
<dbReference type="GO" id="GO:0003964">
    <property type="term" value="F:RNA-directed DNA polymerase activity"/>
    <property type="evidence" value="ECO:0007669"/>
    <property type="project" value="UniProtKB-KW"/>
</dbReference>
<dbReference type="Pfam" id="PF08284">
    <property type="entry name" value="RVP_2"/>
    <property type="match status" value="1"/>
</dbReference>
<keyword evidence="3" id="KW-0695">RNA-directed DNA polymerase</keyword>
<dbReference type="Pfam" id="PF03732">
    <property type="entry name" value="Retrotrans_gag"/>
    <property type="match status" value="1"/>
</dbReference>
<feature type="compositionally biased region" description="Basic and acidic residues" evidence="1">
    <location>
        <begin position="337"/>
        <end position="355"/>
    </location>
</feature>
<feature type="region of interest" description="Disordered" evidence="1">
    <location>
        <begin position="312"/>
        <end position="361"/>
    </location>
</feature>
<dbReference type="Gene3D" id="2.40.70.10">
    <property type="entry name" value="Acid Proteases"/>
    <property type="match status" value="1"/>
</dbReference>
<organism evidence="3 4">
    <name type="scientific">Cucumis melo var. makuwa</name>
    <name type="common">Oriental melon</name>
    <dbReference type="NCBI Taxonomy" id="1194695"/>
    <lineage>
        <taxon>Eukaryota</taxon>
        <taxon>Viridiplantae</taxon>
        <taxon>Streptophyta</taxon>
        <taxon>Embryophyta</taxon>
        <taxon>Tracheophyta</taxon>
        <taxon>Spermatophyta</taxon>
        <taxon>Magnoliopsida</taxon>
        <taxon>eudicotyledons</taxon>
        <taxon>Gunneridae</taxon>
        <taxon>Pentapetalae</taxon>
        <taxon>rosids</taxon>
        <taxon>fabids</taxon>
        <taxon>Cucurbitales</taxon>
        <taxon>Cucurbitaceae</taxon>
        <taxon>Benincaseae</taxon>
        <taxon>Cucumis</taxon>
    </lineage>
</organism>
<feature type="compositionally biased region" description="Polar residues" evidence="1">
    <location>
        <begin position="320"/>
        <end position="336"/>
    </location>
</feature>
<protein>
    <submittedName>
        <fullName evidence="3">Reverse transcriptase</fullName>
    </submittedName>
</protein>
<accession>A0A5D3CJ99</accession>
<reference evidence="3 4" key="1">
    <citation type="submission" date="2019-08" db="EMBL/GenBank/DDBJ databases">
        <title>Draft genome sequences of two oriental melons (Cucumis melo L. var makuwa).</title>
        <authorList>
            <person name="Kwon S.-Y."/>
        </authorList>
    </citation>
    <scope>NUCLEOTIDE SEQUENCE [LARGE SCALE GENOMIC DNA]</scope>
    <source>
        <strain evidence="4">cv. Chang Bougi</strain>
        <tissue evidence="3">Leaf</tissue>
    </source>
</reference>
<evidence type="ECO:0000256" key="1">
    <source>
        <dbReference type="SAM" id="MobiDB-lite"/>
    </source>
</evidence>
<gene>
    <name evidence="3" type="ORF">E5676_scaffold227G00470</name>
</gene>
<dbReference type="PANTHER" id="PTHR35046">
    <property type="entry name" value="ZINC KNUCKLE (CCHC-TYPE) FAMILY PROTEIN"/>
    <property type="match status" value="1"/>
</dbReference>
<evidence type="ECO:0000313" key="3">
    <source>
        <dbReference type="EMBL" id="TYK11204.1"/>
    </source>
</evidence>
<feature type="domain" description="Retrotransposon gag" evidence="2">
    <location>
        <begin position="212"/>
        <end position="299"/>
    </location>
</feature>
<proteinExistence type="predicted"/>
<evidence type="ECO:0000313" key="4">
    <source>
        <dbReference type="Proteomes" id="UP000321947"/>
    </source>
</evidence>
<dbReference type="InterPro" id="IPR021109">
    <property type="entry name" value="Peptidase_aspartic_dom_sf"/>
</dbReference>
<feature type="region of interest" description="Disordered" evidence="1">
    <location>
        <begin position="1"/>
        <end position="27"/>
    </location>
</feature>
<name>A0A5D3CJ99_CUCMM</name>
<dbReference type="EMBL" id="SSTD01010878">
    <property type="protein sequence ID" value="TYK11204.1"/>
    <property type="molecule type" value="Genomic_DNA"/>
</dbReference>
<feature type="region of interest" description="Disordered" evidence="1">
    <location>
        <begin position="74"/>
        <end position="112"/>
    </location>
</feature>
<dbReference type="CDD" id="cd00303">
    <property type="entry name" value="retropepsin_like"/>
    <property type="match status" value="1"/>
</dbReference>
<dbReference type="Proteomes" id="UP000321947">
    <property type="component" value="Unassembled WGS sequence"/>
</dbReference>
<dbReference type="InterPro" id="IPR005162">
    <property type="entry name" value="Retrotrans_gag_dom"/>
</dbReference>
<keyword evidence="3" id="KW-0808">Transferase</keyword>